<keyword evidence="2" id="KW-0010">Activator</keyword>
<keyword evidence="2" id="KW-0805">Transcription regulation</keyword>
<name>A0AAN9FXI6_9CAEN</name>
<evidence type="ECO:0000259" key="4">
    <source>
        <dbReference type="Pfam" id="PF09606"/>
    </source>
</evidence>
<evidence type="ECO:0000313" key="5">
    <source>
        <dbReference type="EMBL" id="KAK7088561.1"/>
    </source>
</evidence>
<keyword evidence="2" id="KW-0804">Transcription</keyword>
<evidence type="ECO:0000313" key="6">
    <source>
        <dbReference type="Proteomes" id="UP001374579"/>
    </source>
</evidence>
<dbReference type="AlphaFoldDB" id="A0AAN9FXI6"/>
<accession>A0AAN9FXI6</accession>
<dbReference type="EMBL" id="JBAMIC010004070">
    <property type="protein sequence ID" value="KAK7088561.1"/>
    <property type="molecule type" value="Genomic_DNA"/>
</dbReference>
<feature type="domain" description="Mediator of RNA polymerase II transcription subunit 15 N-terminal" evidence="4">
    <location>
        <begin position="11"/>
        <end position="86"/>
    </location>
</feature>
<keyword evidence="6" id="KW-1185">Reference proteome</keyword>
<dbReference type="InterPro" id="IPR019087">
    <property type="entry name" value="Med15_N"/>
</dbReference>
<feature type="compositionally biased region" description="Basic and acidic residues" evidence="3">
    <location>
        <begin position="103"/>
        <end position="113"/>
    </location>
</feature>
<evidence type="ECO:0000256" key="1">
    <source>
        <dbReference type="ARBA" id="ARBA00023242"/>
    </source>
</evidence>
<keyword evidence="1 2" id="KW-0539">Nucleus</keyword>
<proteinExistence type="inferred from homology"/>
<organism evidence="5 6">
    <name type="scientific">Littorina saxatilis</name>
    <dbReference type="NCBI Taxonomy" id="31220"/>
    <lineage>
        <taxon>Eukaryota</taxon>
        <taxon>Metazoa</taxon>
        <taxon>Spiralia</taxon>
        <taxon>Lophotrochozoa</taxon>
        <taxon>Mollusca</taxon>
        <taxon>Gastropoda</taxon>
        <taxon>Caenogastropoda</taxon>
        <taxon>Littorinimorpha</taxon>
        <taxon>Littorinoidea</taxon>
        <taxon>Littorinidae</taxon>
        <taxon>Littorina</taxon>
    </lineage>
</organism>
<comment type="caution">
    <text evidence="5">The sequence shown here is derived from an EMBL/GenBank/DDBJ whole genome shotgun (WGS) entry which is preliminary data.</text>
</comment>
<evidence type="ECO:0000256" key="2">
    <source>
        <dbReference type="RuleBase" id="RU364148"/>
    </source>
</evidence>
<dbReference type="Pfam" id="PF09606">
    <property type="entry name" value="Med15_N"/>
    <property type="match status" value="1"/>
</dbReference>
<dbReference type="GO" id="GO:0006355">
    <property type="term" value="P:regulation of DNA-templated transcription"/>
    <property type="evidence" value="ECO:0007669"/>
    <property type="project" value="InterPro"/>
</dbReference>
<dbReference type="GO" id="GO:0005634">
    <property type="term" value="C:nucleus"/>
    <property type="evidence" value="ECO:0007669"/>
    <property type="project" value="UniProtKB-SubCell"/>
</dbReference>
<comment type="subunit">
    <text evidence="2">Component of the Mediator complex.</text>
</comment>
<evidence type="ECO:0000256" key="3">
    <source>
        <dbReference type="SAM" id="MobiDB-lite"/>
    </source>
</evidence>
<dbReference type="Gene3D" id="1.10.246.20">
    <property type="entry name" value="Coactivator CBP, KIX domain"/>
    <property type="match status" value="1"/>
</dbReference>
<reference evidence="5 6" key="1">
    <citation type="submission" date="2024-02" db="EMBL/GenBank/DDBJ databases">
        <title>Chromosome-scale genome assembly of the rough periwinkle Littorina saxatilis.</title>
        <authorList>
            <person name="De Jode A."/>
            <person name="Faria R."/>
            <person name="Formenti G."/>
            <person name="Sims Y."/>
            <person name="Smith T.P."/>
            <person name="Tracey A."/>
            <person name="Wood J.M.D."/>
            <person name="Zagrodzka Z.B."/>
            <person name="Johannesson K."/>
            <person name="Butlin R.K."/>
            <person name="Leder E.H."/>
        </authorList>
    </citation>
    <scope>NUCLEOTIDE SEQUENCE [LARGE SCALE GENOMIC DNA]</scope>
    <source>
        <strain evidence="5">Snail1</strain>
        <tissue evidence="5">Muscle</tissue>
    </source>
</reference>
<feature type="region of interest" description="Disordered" evidence="3">
    <location>
        <begin position="83"/>
        <end position="113"/>
    </location>
</feature>
<sequence length="113" mass="12713">MAGMAGEFMANWQSKFFRERIVAQIAGAKEDNDPDPHSDDTMEKFLAQNTSEQLEEFIYNKSEQREDYLSLAADLLLAMRQCKGRPGQGRENLDMPNGASPNGDHKEEEGTKS</sequence>
<comment type="subcellular location">
    <subcellularLocation>
        <location evidence="2">Nucleus</location>
    </subcellularLocation>
</comment>
<gene>
    <name evidence="2" type="primary">MED15</name>
    <name evidence="5" type="ORF">V1264_022468</name>
</gene>
<protein>
    <recommendedName>
        <fullName evidence="2">Mediator of RNA polymerase II transcription subunit 15</fullName>
    </recommendedName>
    <alternativeName>
        <fullName evidence="2">Mediator complex subunit 15</fullName>
    </alternativeName>
</protein>
<comment type="function">
    <text evidence="2">Component of the Mediator complex, a coactivator involved in the regulated transcription of nearly all RNA polymerase II-dependent genes. Mediator functions as a bridge to convey information from gene-specific regulatory proteins to the basal RNA polymerase II transcription machinery. Mediator is recruited to promoters by direct interactions with regulatory proteins and serves as a scaffold for the assembly of a functional preinitiation complex with RNA polymerase II and the general transcription factors.</text>
</comment>
<dbReference type="InterPro" id="IPR036529">
    <property type="entry name" value="KIX_dom_sf"/>
</dbReference>
<dbReference type="Proteomes" id="UP001374579">
    <property type="component" value="Unassembled WGS sequence"/>
</dbReference>
<comment type="similarity">
    <text evidence="2">Belongs to the Mediator complex subunit 15 family.</text>
</comment>
<dbReference type="GO" id="GO:0003712">
    <property type="term" value="F:transcription coregulator activity"/>
    <property type="evidence" value="ECO:0007669"/>
    <property type="project" value="InterPro"/>
</dbReference>